<dbReference type="InterPro" id="IPR040165">
    <property type="entry name" value="Diminuto-like"/>
</dbReference>
<dbReference type="Gene3D" id="3.30.465.10">
    <property type="match status" value="1"/>
</dbReference>
<dbReference type="PROSITE" id="PS51387">
    <property type="entry name" value="FAD_PCMH"/>
    <property type="match status" value="1"/>
</dbReference>
<dbReference type="GO" id="GO:0016020">
    <property type="term" value="C:membrane"/>
    <property type="evidence" value="ECO:0007669"/>
    <property type="project" value="UniProtKB-SubCell"/>
</dbReference>
<evidence type="ECO:0000256" key="1">
    <source>
        <dbReference type="ARBA" id="ARBA00004167"/>
    </source>
</evidence>
<comment type="caution">
    <text evidence="7">The sequence shown here is derived from an EMBL/GenBank/DDBJ whole genome shotgun (WGS) entry which is preliminary data.</text>
</comment>
<sequence length="470" mass="53937">MGRDPRTVVDTSKLNHVVSVDTERKIALVEPNVPMDRLVEETLKYGLVPPVVMEFPGITVGGGYSGTAGESSSFKHGFFDRTLNKVEMVLANGEVLTASETENSDLFRGAAGAVGTFGVTTMVELQLIKATKYVEATYHPVTSMEEATAKLLDFTSKPDQFDYIDGIMYSQQSGAIVTGRMTDTPSQGVPEQRFSAPKDPWFYLHVKDRIANSSQPTSDAIPLPEYLFRYDRGGFWVGEGAFDYFKFPFANWSRRWLDDFLHTRMLYTALHSSGRSEQMIIQDLALPYSNATEFVKRMDENLNIWPLWLCPLKQSPGPTMHPHYNEHESEGKTLQPMLNIGLWGKAPPTHESFVHANRDIEATLQELRGMKWLYAQTYFNENDFWKDFDRDWYEQLRKKYSAETLPTAWDKVHVNVEAERKARQQKKSWTQRLLETWPMPGFVGIRRSIQSKDYIQAREAAWKDWVPRKD</sequence>
<evidence type="ECO:0000256" key="2">
    <source>
        <dbReference type="ARBA" id="ARBA00012405"/>
    </source>
</evidence>
<dbReference type="PANTHER" id="PTHR10801">
    <property type="entry name" value="24-DEHYDROCHOLESTEROL REDUCTASE"/>
    <property type="match status" value="1"/>
</dbReference>
<evidence type="ECO:0000259" key="6">
    <source>
        <dbReference type="PROSITE" id="PS51387"/>
    </source>
</evidence>
<protein>
    <recommendedName>
        <fullName evidence="2">Delta(24)-sterol reductase</fullName>
        <ecNumber evidence="2">1.3.1.72</ecNumber>
    </recommendedName>
</protein>
<proteinExistence type="predicted"/>
<name>A0A2S6CAX5_9PEZI</name>
<organism evidence="7 8">
    <name type="scientific">Cercospora berteroae</name>
    <dbReference type="NCBI Taxonomy" id="357750"/>
    <lineage>
        <taxon>Eukaryota</taxon>
        <taxon>Fungi</taxon>
        <taxon>Dikarya</taxon>
        <taxon>Ascomycota</taxon>
        <taxon>Pezizomycotina</taxon>
        <taxon>Dothideomycetes</taxon>
        <taxon>Dothideomycetidae</taxon>
        <taxon>Mycosphaerellales</taxon>
        <taxon>Mycosphaerellaceae</taxon>
        <taxon>Cercospora</taxon>
    </lineage>
</organism>
<accession>A0A2S6CAX5</accession>
<dbReference type="GO" id="GO:0005737">
    <property type="term" value="C:cytoplasm"/>
    <property type="evidence" value="ECO:0007669"/>
    <property type="project" value="TreeGrafter"/>
</dbReference>
<evidence type="ECO:0000256" key="4">
    <source>
        <dbReference type="ARBA" id="ARBA00022989"/>
    </source>
</evidence>
<reference evidence="8" key="1">
    <citation type="journal article" date="2017" name="bioRxiv">
        <title>Conservation of a gene cluster reveals novel cercosporin biosynthetic mechanisms and extends production to the genus Colletotrichum.</title>
        <authorList>
            <person name="de Jonge R."/>
            <person name="Ebert M.K."/>
            <person name="Huitt-Roehl C.R."/>
            <person name="Pal P."/>
            <person name="Suttle J.C."/>
            <person name="Spanner R.E."/>
            <person name="Neubauer J.D."/>
            <person name="Jurick W.M.II."/>
            <person name="Stott K.A."/>
            <person name="Secor G.A."/>
            <person name="Thomma B.P.H.J."/>
            <person name="Van de Peer Y."/>
            <person name="Townsend C.A."/>
            <person name="Bolton M.D."/>
        </authorList>
    </citation>
    <scope>NUCLEOTIDE SEQUENCE [LARGE SCALE GENOMIC DNA]</scope>
    <source>
        <strain evidence="8">CBS538.71</strain>
    </source>
</reference>
<comment type="subcellular location">
    <subcellularLocation>
        <location evidence="1">Membrane</location>
        <topology evidence="1">Single-pass membrane protein</topology>
    </subcellularLocation>
</comment>
<evidence type="ECO:0000313" key="7">
    <source>
        <dbReference type="EMBL" id="PPJ56880.1"/>
    </source>
</evidence>
<dbReference type="GO" id="GO:0000246">
    <property type="term" value="F:Delta24(24-1) sterol reductase activity"/>
    <property type="evidence" value="ECO:0007669"/>
    <property type="project" value="TreeGrafter"/>
</dbReference>
<feature type="domain" description="FAD-binding PCMH-type" evidence="6">
    <location>
        <begin position="1"/>
        <end position="130"/>
    </location>
</feature>
<dbReference type="EMBL" id="PNEN01000504">
    <property type="protein sequence ID" value="PPJ56880.1"/>
    <property type="molecule type" value="Genomic_DNA"/>
</dbReference>
<dbReference type="OrthoDB" id="415825at2759"/>
<dbReference type="STRING" id="357750.A0A2S6CAX5"/>
<keyword evidence="4" id="KW-1133">Transmembrane helix</keyword>
<keyword evidence="3" id="KW-0812">Transmembrane</keyword>
<dbReference type="GO" id="GO:0050614">
    <property type="term" value="F:Delta24-sterol reductase activity"/>
    <property type="evidence" value="ECO:0007669"/>
    <property type="project" value="UniProtKB-EC"/>
</dbReference>
<dbReference type="SUPFAM" id="SSF56176">
    <property type="entry name" value="FAD-binding/transporter-associated domain-like"/>
    <property type="match status" value="1"/>
</dbReference>
<dbReference type="InterPro" id="IPR016169">
    <property type="entry name" value="FAD-bd_PCMH_sub2"/>
</dbReference>
<evidence type="ECO:0000313" key="8">
    <source>
        <dbReference type="Proteomes" id="UP000237631"/>
    </source>
</evidence>
<keyword evidence="5" id="KW-0472">Membrane</keyword>
<dbReference type="GO" id="GO:0008202">
    <property type="term" value="P:steroid metabolic process"/>
    <property type="evidence" value="ECO:0007669"/>
    <property type="project" value="TreeGrafter"/>
</dbReference>
<dbReference type="Proteomes" id="UP000237631">
    <property type="component" value="Unassembled WGS sequence"/>
</dbReference>
<dbReference type="FunFam" id="3.30.465.10:FF:000031">
    <property type="entry name" value="FAD binding domain protein"/>
    <property type="match status" value="1"/>
</dbReference>
<dbReference type="GO" id="GO:0071949">
    <property type="term" value="F:FAD binding"/>
    <property type="evidence" value="ECO:0007669"/>
    <property type="project" value="InterPro"/>
</dbReference>
<dbReference type="InterPro" id="IPR016166">
    <property type="entry name" value="FAD-bd_PCMH"/>
</dbReference>
<dbReference type="AlphaFoldDB" id="A0A2S6CAX5"/>
<keyword evidence="8" id="KW-1185">Reference proteome</keyword>
<dbReference type="InterPro" id="IPR036318">
    <property type="entry name" value="FAD-bd_PCMH-like_sf"/>
</dbReference>
<dbReference type="Pfam" id="PF01565">
    <property type="entry name" value="FAD_binding_4"/>
    <property type="match status" value="1"/>
</dbReference>
<dbReference type="EC" id="1.3.1.72" evidence="2"/>
<dbReference type="InterPro" id="IPR006094">
    <property type="entry name" value="Oxid_FAD_bind_N"/>
</dbReference>
<evidence type="ECO:0000256" key="5">
    <source>
        <dbReference type="ARBA" id="ARBA00023136"/>
    </source>
</evidence>
<dbReference type="PANTHER" id="PTHR10801:SF10">
    <property type="entry name" value="FAD BINDING DOMAIN PROTEIN (AFU_ORTHOLOGUE AFUA_6G14300)"/>
    <property type="match status" value="1"/>
</dbReference>
<gene>
    <name evidence="7" type="ORF">CBER1_02296</name>
</gene>
<evidence type="ECO:0000256" key="3">
    <source>
        <dbReference type="ARBA" id="ARBA00022692"/>
    </source>
</evidence>